<dbReference type="Pfam" id="PF04555">
    <property type="entry name" value="XhoI"/>
    <property type="match status" value="1"/>
</dbReference>
<name>A0ABQ3TE48_9ACTN</name>
<keyword evidence="2" id="KW-1185">Reference proteome</keyword>
<dbReference type="InterPro" id="IPR007636">
    <property type="entry name" value="Restrct_endonuc_II_XhoI"/>
</dbReference>
<dbReference type="Proteomes" id="UP000608522">
    <property type="component" value="Unassembled WGS sequence"/>
</dbReference>
<proteinExistence type="predicted"/>
<dbReference type="RefSeq" id="WP_202200436.1">
    <property type="nucleotide sequence ID" value="NZ_BAAATO010000016.1"/>
</dbReference>
<reference evidence="2" key="1">
    <citation type="submission" date="2023-07" db="EMBL/GenBank/DDBJ databases">
        <title>Whole genome shotgun sequence of Streptomyces spororaveus NBRC 15456.</title>
        <authorList>
            <person name="Komaki H."/>
            <person name="Tamura T."/>
        </authorList>
    </citation>
    <scope>NUCLEOTIDE SEQUENCE [LARGE SCALE GENOMIC DNA]</scope>
    <source>
        <strain evidence="2">NBRC 15456</strain>
    </source>
</reference>
<comment type="caution">
    <text evidence="1">The sequence shown here is derived from an EMBL/GenBank/DDBJ whole genome shotgun (WGS) entry which is preliminary data.</text>
</comment>
<organism evidence="1 2">
    <name type="scientific">Streptomyces spororaveus</name>
    <dbReference type="NCBI Taxonomy" id="284039"/>
    <lineage>
        <taxon>Bacteria</taxon>
        <taxon>Bacillati</taxon>
        <taxon>Actinomycetota</taxon>
        <taxon>Actinomycetes</taxon>
        <taxon>Kitasatosporales</taxon>
        <taxon>Streptomycetaceae</taxon>
        <taxon>Streptomyces</taxon>
    </lineage>
</organism>
<gene>
    <name evidence="1" type="ORF">Sspor_42590</name>
</gene>
<dbReference type="EMBL" id="BNED01000005">
    <property type="protein sequence ID" value="GHI78698.1"/>
    <property type="molecule type" value="Genomic_DNA"/>
</dbReference>
<protein>
    <submittedName>
        <fullName evidence="1">Type-2 restriction enzyme</fullName>
    </submittedName>
</protein>
<evidence type="ECO:0000313" key="2">
    <source>
        <dbReference type="Proteomes" id="UP000608522"/>
    </source>
</evidence>
<accession>A0ABQ3TE48</accession>
<evidence type="ECO:0000313" key="1">
    <source>
        <dbReference type="EMBL" id="GHI78698.1"/>
    </source>
</evidence>
<sequence>MATEDIQYAVEDFWRRRDKQEGDLEDGGRSGGAARGNGHMKALEALVKGIFIDCGIPEDCVRTGQPYLPGYYRVRKQWDLVVEYKGVLVAAFEFKSQVGSVGKNFNNRFEEALGSATDIEAVQRKNEESPFGQVPPWLGYVFILEETPETEKEGRTTRALFPTDPAFQGLSYNQRYQEMIRRFIKERVYDAGWYITAKRVDGDISYLEPLATATSDVLRAAIEGRVKVVKAMLKE</sequence>